<proteinExistence type="inferred from homology"/>
<keyword evidence="8" id="KW-1185">Reference proteome</keyword>
<accession>A0AA39F344</accession>
<evidence type="ECO:0000256" key="5">
    <source>
        <dbReference type="SAM" id="SignalP"/>
    </source>
</evidence>
<feature type="signal peptide" evidence="5">
    <location>
        <begin position="1"/>
        <end position="18"/>
    </location>
</feature>
<keyword evidence="3" id="KW-0722">Serine protease inhibitor</keyword>
<evidence type="ECO:0000313" key="7">
    <source>
        <dbReference type="EMBL" id="KAK0162043.1"/>
    </source>
</evidence>
<protein>
    <recommendedName>
        <fullName evidence="6">Serpin domain-containing protein</fullName>
    </recommendedName>
</protein>
<evidence type="ECO:0000256" key="4">
    <source>
        <dbReference type="RuleBase" id="RU000411"/>
    </source>
</evidence>
<dbReference type="SMART" id="SM00093">
    <property type="entry name" value="SERPIN"/>
    <property type="match status" value="1"/>
</dbReference>
<dbReference type="InterPro" id="IPR023796">
    <property type="entry name" value="Serpin_dom"/>
</dbReference>
<evidence type="ECO:0000256" key="3">
    <source>
        <dbReference type="ARBA" id="ARBA00022900"/>
    </source>
</evidence>
<dbReference type="SUPFAM" id="SSF56574">
    <property type="entry name" value="Serpins"/>
    <property type="match status" value="1"/>
</dbReference>
<dbReference type="PANTHER" id="PTHR11461">
    <property type="entry name" value="SERINE PROTEASE INHIBITOR, SERPIN"/>
    <property type="match status" value="1"/>
</dbReference>
<evidence type="ECO:0000313" key="8">
    <source>
        <dbReference type="Proteomes" id="UP001168972"/>
    </source>
</evidence>
<dbReference type="Pfam" id="PF00079">
    <property type="entry name" value="Serpin"/>
    <property type="match status" value="1"/>
</dbReference>
<evidence type="ECO:0000256" key="2">
    <source>
        <dbReference type="ARBA" id="ARBA00022690"/>
    </source>
</evidence>
<reference evidence="7" key="2">
    <citation type="submission" date="2023-03" db="EMBL/GenBank/DDBJ databases">
        <authorList>
            <person name="Inwood S.N."/>
            <person name="Skelly J.G."/>
            <person name="Guhlin J."/>
            <person name="Harrop T.W.R."/>
            <person name="Goldson S.G."/>
            <person name="Dearden P.K."/>
        </authorList>
    </citation>
    <scope>NUCLEOTIDE SEQUENCE</scope>
    <source>
        <strain evidence="7">Lincoln</strain>
        <tissue evidence="7">Whole body</tissue>
    </source>
</reference>
<dbReference type="GO" id="GO:0004867">
    <property type="term" value="F:serine-type endopeptidase inhibitor activity"/>
    <property type="evidence" value="ECO:0007669"/>
    <property type="project" value="UniProtKB-KW"/>
</dbReference>
<dbReference type="AlphaFoldDB" id="A0AA39F344"/>
<feature type="chain" id="PRO_5041428105" description="Serpin domain-containing protein" evidence="5">
    <location>
        <begin position="19"/>
        <end position="403"/>
    </location>
</feature>
<reference evidence="7" key="1">
    <citation type="journal article" date="2023" name="bioRxiv">
        <title>Scaffold-level genome assemblies of two parasitoid biocontrol wasps reveal the parthenogenesis mechanism and an associated novel virus.</title>
        <authorList>
            <person name="Inwood S."/>
            <person name="Skelly J."/>
            <person name="Guhlin J."/>
            <person name="Harrop T."/>
            <person name="Goldson S."/>
            <person name="Dearden P."/>
        </authorList>
    </citation>
    <scope>NUCLEOTIDE SEQUENCE</scope>
    <source>
        <strain evidence="7">Lincoln</strain>
        <tissue evidence="7">Whole body</tissue>
    </source>
</reference>
<name>A0AA39F344_MICHY</name>
<dbReference type="CDD" id="cd19601">
    <property type="entry name" value="serpin42Da-like"/>
    <property type="match status" value="1"/>
</dbReference>
<feature type="domain" description="Serpin" evidence="6">
    <location>
        <begin position="42"/>
        <end position="399"/>
    </location>
</feature>
<dbReference type="InterPro" id="IPR000215">
    <property type="entry name" value="Serpin_fam"/>
</dbReference>
<comment type="caution">
    <text evidence="7">The sequence shown here is derived from an EMBL/GenBank/DDBJ whole genome shotgun (WGS) entry which is preliminary data.</text>
</comment>
<keyword evidence="5" id="KW-0732">Signal</keyword>
<sequence>MNYHILLFTSVITFMTLSINSMALSENEEALNADISSINNFGNEFNKIVSKEKSSNYICSPFSVSMVLSMATCGAEGKTKSELQQNLHLPTDDTVMKNGYQTLIDMINNIQGVELAVANKIFTTTGFEVNDTFKEATKLYFRSESESLDFSNAEQSAGAINNWAAANTKDRIKDIVKPDDVKSAVMIMANAVYFKGKWANKFNANLTRPLPFYINETATKNVDMMYRNGNYNWGTINDLNAKYIELPYENENVSMFIILPDEFNGLAKIEENYDKINFAELSNGRKTEVELTMPKFKIENEFDLKSTLQKLNIKDMFEDTANFHGINEDAALKVSKVIQKAFIEVNEEGSEAAAVTGLQFVPASIPIFLNHIIVDKPFVCAIVIKKIKVAIFNARIVDPTSTN</sequence>
<evidence type="ECO:0000256" key="1">
    <source>
        <dbReference type="ARBA" id="ARBA00009500"/>
    </source>
</evidence>
<dbReference type="GO" id="GO:0005615">
    <property type="term" value="C:extracellular space"/>
    <property type="evidence" value="ECO:0007669"/>
    <property type="project" value="InterPro"/>
</dbReference>
<dbReference type="InterPro" id="IPR042185">
    <property type="entry name" value="Serpin_sf_2"/>
</dbReference>
<dbReference type="Gene3D" id="3.30.497.10">
    <property type="entry name" value="Antithrombin, subunit I, domain 2"/>
    <property type="match status" value="1"/>
</dbReference>
<dbReference type="Proteomes" id="UP001168972">
    <property type="component" value="Unassembled WGS sequence"/>
</dbReference>
<dbReference type="EMBL" id="JAQQBR010001834">
    <property type="protein sequence ID" value="KAK0162043.1"/>
    <property type="molecule type" value="Genomic_DNA"/>
</dbReference>
<dbReference type="PANTHER" id="PTHR11461:SF211">
    <property type="entry name" value="GH10112P-RELATED"/>
    <property type="match status" value="1"/>
</dbReference>
<gene>
    <name evidence="7" type="ORF">PV327_008413</name>
</gene>
<keyword evidence="2" id="KW-0646">Protease inhibitor</keyword>
<organism evidence="7 8">
    <name type="scientific">Microctonus hyperodae</name>
    <name type="common">Parasitoid wasp</name>
    <dbReference type="NCBI Taxonomy" id="165561"/>
    <lineage>
        <taxon>Eukaryota</taxon>
        <taxon>Metazoa</taxon>
        <taxon>Ecdysozoa</taxon>
        <taxon>Arthropoda</taxon>
        <taxon>Hexapoda</taxon>
        <taxon>Insecta</taxon>
        <taxon>Pterygota</taxon>
        <taxon>Neoptera</taxon>
        <taxon>Endopterygota</taxon>
        <taxon>Hymenoptera</taxon>
        <taxon>Apocrita</taxon>
        <taxon>Ichneumonoidea</taxon>
        <taxon>Braconidae</taxon>
        <taxon>Euphorinae</taxon>
        <taxon>Microctonus</taxon>
    </lineage>
</organism>
<evidence type="ECO:0000259" key="6">
    <source>
        <dbReference type="SMART" id="SM00093"/>
    </source>
</evidence>
<dbReference type="InterPro" id="IPR036186">
    <property type="entry name" value="Serpin_sf"/>
</dbReference>
<dbReference type="InterPro" id="IPR042178">
    <property type="entry name" value="Serpin_sf_1"/>
</dbReference>
<comment type="similarity">
    <text evidence="1 4">Belongs to the serpin family.</text>
</comment>
<dbReference type="Gene3D" id="2.30.39.10">
    <property type="entry name" value="Alpha-1-antitrypsin, domain 1"/>
    <property type="match status" value="1"/>
</dbReference>